<evidence type="ECO:0000313" key="12">
    <source>
        <dbReference type="EMBL" id="KPL76726.1"/>
    </source>
</evidence>
<comment type="similarity">
    <text evidence="4 10">Belongs to the LeuD family. LeuD type 1 subfamily.</text>
</comment>
<evidence type="ECO:0000259" key="11">
    <source>
        <dbReference type="Pfam" id="PF00694"/>
    </source>
</evidence>
<dbReference type="CDD" id="cd01577">
    <property type="entry name" value="IPMI_Swivel"/>
    <property type="match status" value="1"/>
</dbReference>
<dbReference type="PANTHER" id="PTHR43345">
    <property type="entry name" value="3-ISOPROPYLMALATE DEHYDRATASE SMALL SUBUNIT 2-RELATED-RELATED"/>
    <property type="match status" value="1"/>
</dbReference>
<dbReference type="EC" id="4.2.1.33" evidence="10"/>
<dbReference type="PATRIC" id="fig|360411.5.peg.165"/>
<comment type="caution">
    <text evidence="12">The sequence shown here is derived from an EMBL/GenBank/DDBJ whole genome shotgun (WGS) entry which is preliminary data.</text>
</comment>
<dbReference type="InterPro" id="IPR015928">
    <property type="entry name" value="Aconitase/3IPM_dehydase_swvl"/>
</dbReference>
<dbReference type="FunFam" id="3.20.19.10:FF:000003">
    <property type="entry name" value="3-isopropylmalate dehydratase small subunit"/>
    <property type="match status" value="1"/>
</dbReference>
<dbReference type="SUPFAM" id="SSF52016">
    <property type="entry name" value="LeuD/IlvD-like"/>
    <property type="match status" value="1"/>
</dbReference>
<dbReference type="HAMAP" id="MF_01031">
    <property type="entry name" value="LeuD_type1"/>
    <property type="match status" value="1"/>
</dbReference>
<evidence type="ECO:0000256" key="8">
    <source>
        <dbReference type="ARBA" id="ARBA00023239"/>
    </source>
</evidence>
<reference evidence="12 13" key="1">
    <citation type="submission" date="2015-07" db="EMBL/GenBank/DDBJ databases">
        <title>Draft genome of Bellilinea caldifistulae DSM 17877.</title>
        <authorList>
            <person name="Hemp J."/>
            <person name="Ward L.M."/>
            <person name="Pace L.A."/>
            <person name="Fischer W.W."/>
        </authorList>
    </citation>
    <scope>NUCLEOTIDE SEQUENCE [LARGE SCALE GENOMIC DNA]</scope>
    <source>
        <strain evidence="12 13">GOMI-1</strain>
    </source>
</reference>
<dbReference type="STRING" id="360411.AC812_05320"/>
<dbReference type="GO" id="GO:0009316">
    <property type="term" value="C:3-isopropylmalate dehydratase complex"/>
    <property type="evidence" value="ECO:0007669"/>
    <property type="project" value="InterPro"/>
</dbReference>
<evidence type="ECO:0000256" key="9">
    <source>
        <dbReference type="ARBA" id="ARBA00023304"/>
    </source>
</evidence>
<dbReference type="GO" id="GO:0009098">
    <property type="term" value="P:L-leucine biosynthetic process"/>
    <property type="evidence" value="ECO:0007669"/>
    <property type="project" value="UniProtKB-UniRule"/>
</dbReference>
<comment type="catalytic activity">
    <reaction evidence="1 10">
        <text>(2R,3S)-3-isopropylmalate = (2S)-2-isopropylmalate</text>
        <dbReference type="Rhea" id="RHEA:32287"/>
        <dbReference type="ChEBI" id="CHEBI:1178"/>
        <dbReference type="ChEBI" id="CHEBI:35121"/>
        <dbReference type="EC" id="4.2.1.33"/>
    </reaction>
</comment>
<dbReference type="Proteomes" id="UP000050514">
    <property type="component" value="Unassembled WGS sequence"/>
</dbReference>
<dbReference type="Pfam" id="PF00694">
    <property type="entry name" value="Aconitase_C"/>
    <property type="match status" value="1"/>
</dbReference>
<dbReference type="RefSeq" id="WP_061912798.1">
    <property type="nucleotide sequence ID" value="NZ_DF967971.1"/>
</dbReference>
<evidence type="ECO:0000256" key="10">
    <source>
        <dbReference type="HAMAP-Rule" id="MF_01031"/>
    </source>
</evidence>
<dbReference type="NCBIfam" id="NF002458">
    <property type="entry name" value="PRK01641.1"/>
    <property type="match status" value="1"/>
</dbReference>
<proteinExistence type="inferred from homology"/>
<keyword evidence="8 10" id="KW-0456">Lyase</keyword>
<feature type="domain" description="Aconitase A/isopropylmalate dehydratase small subunit swivel" evidence="11">
    <location>
        <begin position="1"/>
        <end position="122"/>
    </location>
</feature>
<dbReference type="InterPro" id="IPR033940">
    <property type="entry name" value="IPMI_Swivel"/>
</dbReference>
<evidence type="ECO:0000313" key="13">
    <source>
        <dbReference type="Proteomes" id="UP000050514"/>
    </source>
</evidence>
<keyword evidence="13" id="KW-1185">Reference proteome</keyword>
<evidence type="ECO:0000256" key="1">
    <source>
        <dbReference type="ARBA" id="ARBA00000491"/>
    </source>
</evidence>
<evidence type="ECO:0000256" key="4">
    <source>
        <dbReference type="ARBA" id="ARBA00009845"/>
    </source>
</evidence>
<comment type="function">
    <text evidence="2 10">Catalyzes the isomerization between 2-isopropylmalate and 3-isopropylmalate, via the formation of 2-isopropylmaleate.</text>
</comment>
<comment type="pathway">
    <text evidence="3 10">Amino-acid biosynthesis; L-leucine biosynthesis; L-leucine from 3-methyl-2-oxobutanoate: step 2/4.</text>
</comment>
<evidence type="ECO:0000256" key="6">
    <source>
        <dbReference type="ARBA" id="ARBA00022430"/>
    </source>
</evidence>
<keyword evidence="7 10" id="KW-0028">Amino-acid biosynthesis</keyword>
<dbReference type="GO" id="GO:0016853">
    <property type="term" value="F:isomerase activity"/>
    <property type="evidence" value="ECO:0007669"/>
    <property type="project" value="UniProtKB-KW"/>
</dbReference>
<dbReference type="Gene3D" id="3.20.19.10">
    <property type="entry name" value="Aconitase, domain 4"/>
    <property type="match status" value="1"/>
</dbReference>
<evidence type="ECO:0000256" key="3">
    <source>
        <dbReference type="ARBA" id="ARBA00004729"/>
    </source>
</evidence>
<dbReference type="InterPro" id="IPR004431">
    <property type="entry name" value="3-IsopropMal_deHydase_ssu"/>
</dbReference>
<evidence type="ECO:0000256" key="2">
    <source>
        <dbReference type="ARBA" id="ARBA00002695"/>
    </source>
</evidence>
<evidence type="ECO:0000256" key="5">
    <source>
        <dbReference type="ARBA" id="ARBA00011271"/>
    </source>
</evidence>
<dbReference type="InterPro" id="IPR000573">
    <property type="entry name" value="AconitaseA/IPMdHydase_ssu_swvl"/>
</dbReference>
<gene>
    <name evidence="10" type="primary">leuD</name>
    <name evidence="12" type="ORF">AC812_05320</name>
</gene>
<dbReference type="NCBIfam" id="TIGR00171">
    <property type="entry name" value="leuD"/>
    <property type="match status" value="1"/>
</dbReference>
<keyword evidence="12" id="KW-0413">Isomerase</keyword>
<sequence length="196" mass="21355">MQPFTRLTSTVVVLPVSNVDTDQIIPARFLKTTDKNGLGASLFADWRYLPDGSPNPEFVLNQPQSQGAQILLAGDNFGSGSSREHAAWALLGWGIRAVISTTIADIFRNNALKNGLLPVVVSPEVHERLMQIFGSDPAQRLTIDLASQTLELPDGSTATFPIDPFSKTCLLNGVDELGYLLGLEAEIARYEAQRQF</sequence>
<dbReference type="EMBL" id="LGHJ01000011">
    <property type="protein sequence ID" value="KPL76726.1"/>
    <property type="molecule type" value="Genomic_DNA"/>
</dbReference>
<keyword evidence="9 10" id="KW-0100">Branched-chain amino acid biosynthesis</keyword>
<evidence type="ECO:0000256" key="7">
    <source>
        <dbReference type="ARBA" id="ARBA00022605"/>
    </source>
</evidence>
<keyword evidence="6 10" id="KW-0432">Leucine biosynthesis</keyword>
<dbReference type="InterPro" id="IPR050075">
    <property type="entry name" value="LeuD"/>
</dbReference>
<name>A0A0P6X2B7_9CHLR</name>
<dbReference type="UniPathway" id="UPA00048">
    <property type="reaction ID" value="UER00071"/>
</dbReference>
<dbReference type="PANTHER" id="PTHR43345:SF5">
    <property type="entry name" value="3-ISOPROPYLMALATE DEHYDRATASE SMALL SUBUNIT"/>
    <property type="match status" value="1"/>
</dbReference>
<dbReference type="GO" id="GO:0003861">
    <property type="term" value="F:3-isopropylmalate dehydratase activity"/>
    <property type="evidence" value="ECO:0007669"/>
    <property type="project" value="UniProtKB-UniRule"/>
</dbReference>
<protein>
    <recommendedName>
        <fullName evidence="10">3-isopropylmalate dehydratase small subunit</fullName>
        <ecNumber evidence="10">4.2.1.33</ecNumber>
    </recommendedName>
    <alternativeName>
        <fullName evidence="10">Alpha-IPM isomerase</fullName>
        <shortName evidence="10">IPMI</shortName>
    </alternativeName>
    <alternativeName>
        <fullName evidence="10">Isopropylmalate isomerase</fullName>
    </alternativeName>
</protein>
<accession>A0A0P6X2B7</accession>
<comment type="subunit">
    <text evidence="5 10">Heterodimer of LeuC and LeuD.</text>
</comment>
<organism evidence="12 13">
    <name type="scientific">Bellilinea caldifistulae</name>
    <dbReference type="NCBI Taxonomy" id="360411"/>
    <lineage>
        <taxon>Bacteria</taxon>
        <taxon>Bacillati</taxon>
        <taxon>Chloroflexota</taxon>
        <taxon>Anaerolineae</taxon>
        <taxon>Anaerolineales</taxon>
        <taxon>Anaerolineaceae</taxon>
        <taxon>Bellilinea</taxon>
    </lineage>
</organism>
<dbReference type="AlphaFoldDB" id="A0A0P6X2B7"/>
<dbReference type="OrthoDB" id="9777465at2"/>